<proteinExistence type="predicted"/>
<evidence type="ECO:0000313" key="1">
    <source>
        <dbReference type="EMBL" id="KAI2386304.1"/>
    </source>
</evidence>
<reference evidence="1" key="1">
    <citation type="journal article" date="2022" name="bioRxiv">
        <title>Population genetic analysis of Ophidiomyces ophidiicola, the causative agent of snake fungal disease, indicates recent introductions to the USA.</title>
        <authorList>
            <person name="Ladner J.T."/>
            <person name="Palmer J.M."/>
            <person name="Ettinger C.L."/>
            <person name="Stajich J.E."/>
            <person name="Farrell T.M."/>
            <person name="Glorioso B.M."/>
            <person name="Lawson B."/>
            <person name="Price S.J."/>
            <person name="Stengle A.G."/>
            <person name="Grear D.A."/>
            <person name="Lorch J.M."/>
        </authorList>
    </citation>
    <scope>NUCLEOTIDE SEQUENCE</scope>
    <source>
        <strain evidence="1">NWHC 24266-5</strain>
    </source>
</reference>
<dbReference type="EMBL" id="JALBCA010000049">
    <property type="protein sequence ID" value="KAI2386304.1"/>
    <property type="molecule type" value="Genomic_DNA"/>
</dbReference>
<sequence length="1054" mass="117551">MDVHQNSSGTHGHLASVLSGTVADIYSQTGRIGPDLQILKEGAETLVSGGIIDDRKYTIEHIVQLAASLPNESNLRYKLTDQFVTTLWDTLEHPPISYLGDEFKYRTADGSNNNVMYPHLGAAGSHYARTVTPQRPKKSTLPDPSFIFDTLMKREGPTKDHPSKISSMLFHFATIIIHDIFRTDDQNITRLKNSSYLDLGPLYGHNEEQQKGVRAFRDGLLKKDVFAEERVLGQPPGVCALLVAFNRFHNYVVGELSTINERGRFSLPYGITPSSPDYEKACLKRDNDLFQTGRLVTCGLYINVILNDYLRSILNLNDNPVDSDWRLDPRQAISIFDAAGVPRGIGNQVSAEFNMIYRWHPAISNNDETWAKGFFSDVFGAVDPNTLTISEFRSGIGNWMKKFPSDPSKWEFGELKRQPDGGFKDADLVGLLQKSTEAVAGAFGARNVPPVLKAVEILGIEQGRQWGLATLNEFRSFFKLKPHETFLEVNSDPEIAEALEAIYGHPDDIELYTGIHTEEAKTPFKPGSGLCPGFTISTAILFDAVALVRGDRFYTVDYSPENLTSFGFNTANSSFEAAKGGVMYKLLMRAFPGWYRPNSVYAQFPFTTPGRNQEVFAKYGRAGQYIYDKPSFIGPPIPILTWQGVVDVLNDQAQFKVPWGPHTLQLTQHDYMLSGDLKANSQQREFVKKCLFEPRNYLEEVQKFYEAVTSSFLREYSKKAGNSYQVDVVQDIGNLVHANFAGHFFQIPLKSAGGGSDAYTEQQLYDALARLFAYVFLDVDQAKSFERGVVASRDSKLLGERVSEAVKAVQGGRFLILRQAFERAKNKAFSEYGARLVERLSETGKSADEVAWILVPTAAAAVATQAQGWAQLIDLYMSDQYHAYWPSIQKAAQSDSPEDFNKLRKFALEGLRLATPAFGVLRSAASSGIIQDGTRNLPFKERDTIFLNFVSAGTDPTKFPEPEKIRLDRPEENYIHHGWGPHACLGKPFVTTAAASMLKVFGRLKNLRRAPGPAGEMQNKEEGGVFKVFLSPDGSDWGSFPCTKRLLFDDFRGA</sequence>
<comment type="caution">
    <text evidence="1">The sequence shown here is derived from an EMBL/GenBank/DDBJ whole genome shotgun (WGS) entry which is preliminary data.</text>
</comment>
<accession>A0ACB8UVQ2</accession>
<name>A0ACB8UVQ2_9EURO</name>
<protein>
    <submittedName>
        <fullName evidence="1">Uncharacterized protein</fullName>
    </submittedName>
</protein>
<organism evidence="1">
    <name type="scientific">Ophidiomyces ophidiicola</name>
    <dbReference type="NCBI Taxonomy" id="1387563"/>
    <lineage>
        <taxon>Eukaryota</taxon>
        <taxon>Fungi</taxon>
        <taxon>Dikarya</taxon>
        <taxon>Ascomycota</taxon>
        <taxon>Pezizomycotina</taxon>
        <taxon>Eurotiomycetes</taxon>
        <taxon>Eurotiomycetidae</taxon>
        <taxon>Onygenales</taxon>
        <taxon>Onygenaceae</taxon>
        <taxon>Ophidiomyces</taxon>
    </lineage>
</organism>
<gene>
    <name evidence="1" type="ORF">LOY88_003626</name>
</gene>